<dbReference type="AlphaFoldDB" id="A0A8S4RFR9"/>
<reference evidence="2" key="1">
    <citation type="submission" date="2022-03" db="EMBL/GenBank/DDBJ databases">
        <authorList>
            <person name="Lindestad O."/>
        </authorList>
    </citation>
    <scope>NUCLEOTIDE SEQUENCE</scope>
</reference>
<feature type="region of interest" description="Disordered" evidence="1">
    <location>
        <begin position="40"/>
        <end position="61"/>
    </location>
</feature>
<dbReference type="Proteomes" id="UP000838756">
    <property type="component" value="Unassembled WGS sequence"/>
</dbReference>
<evidence type="ECO:0000256" key="1">
    <source>
        <dbReference type="SAM" id="MobiDB-lite"/>
    </source>
</evidence>
<proteinExistence type="predicted"/>
<evidence type="ECO:0000313" key="2">
    <source>
        <dbReference type="EMBL" id="CAH2234222.1"/>
    </source>
</evidence>
<gene>
    <name evidence="2" type="primary">jg16671</name>
    <name evidence="2" type="ORF">PAEG_LOCUS12089</name>
</gene>
<keyword evidence="3" id="KW-1185">Reference proteome</keyword>
<dbReference type="EMBL" id="CAKXAJ010025036">
    <property type="protein sequence ID" value="CAH2234222.1"/>
    <property type="molecule type" value="Genomic_DNA"/>
</dbReference>
<evidence type="ECO:0000313" key="3">
    <source>
        <dbReference type="Proteomes" id="UP000838756"/>
    </source>
</evidence>
<protein>
    <submittedName>
        <fullName evidence="2">Jg16671 protein</fullName>
    </submittedName>
</protein>
<accession>A0A8S4RFR9</accession>
<sequence length="104" mass="11808">MIRRRTRVTDIAQRRTLGERMDVWVPRCWNGGLALVSAVDPRQGGQTTSNASRGAAGHKRHKTVEFGTPFKRPISNSGRLAVDMMMTMSIIRNTKRFTLKFNFT</sequence>
<comment type="caution">
    <text evidence="2">The sequence shown here is derived from an EMBL/GenBank/DDBJ whole genome shotgun (WGS) entry which is preliminary data.</text>
</comment>
<dbReference type="OrthoDB" id="7466345at2759"/>
<organism evidence="2 3">
    <name type="scientific">Pararge aegeria aegeria</name>
    <dbReference type="NCBI Taxonomy" id="348720"/>
    <lineage>
        <taxon>Eukaryota</taxon>
        <taxon>Metazoa</taxon>
        <taxon>Ecdysozoa</taxon>
        <taxon>Arthropoda</taxon>
        <taxon>Hexapoda</taxon>
        <taxon>Insecta</taxon>
        <taxon>Pterygota</taxon>
        <taxon>Neoptera</taxon>
        <taxon>Endopterygota</taxon>
        <taxon>Lepidoptera</taxon>
        <taxon>Glossata</taxon>
        <taxon>Ditrysia</taxon>
        <taxon>Papilionoidea</taxon>
        <taxon>Nymphalidae</taxon>
        <taxon>Satyrinae</taxon>
        <taxon>Satyrini</taxon>
        <taxon>Parargina</taxon>
        <taxon>Pararge</taxon>
    </lineage>
</organism>
<name>A0A8S4RFR9_9NEOP</name>